<organism evidence="2 3">
    <name type="scientific">Paenibacillus chartarius</name>
    <dbReference type="NCBI Taxonomy" id="747481"/>
    <lineage>
        <taxon>Bacteria</taxon>
        <taxon>Bacillati</taxon>
        <taxon>Bacillota</taxon>
        <taxon>Bacilli</taxon>
        <taxon>Bacillales</taxon>
        <taxon>Paenibacillaceae</taxon>
        <taxon>Paenibacillus</taxon>
    </lineage>
</organism>
<feature type="domain" description="DUF11" evidence="1">
    <location>
        <begin position="1012"/>
        <end position="1111"/>
    </location>
</feature>
<dbReference type="PANTHER" id="PTHR34819:SF3">
    <property type="entry name" value="CELL SURFACE PROTEIN"/>
    <property type="match status" value="1"/>
</dbReference>
<feature type="domain" description="DUF11" evidence="1">
    <location>
        <begin position="1271"/>
        <end position="1368"/>
    </location>
</feature>
<feature type="domain" description="DUF11" evidence="1">
    <location>
        <begin position="367"/>
        <end position="468"/>
    </location>
</feature>
<dbReference type="InterPro" id="IPR051172">
    <property type="entry name" value="Chlamydia_OmcB"/>
</dbReference>
<keyword evidence="3" id="KW-1185">Reference proteome</keyword>
<protein>
    <recommendedName>
        <fullName evidence="1">DUF11 domain-containing protein</fullName>
    </recommendedName>
</protein>
<feature type="domain" description="DUF11" evidence="1">
    <location>
        <begin position="630"/>
        <end position="732"/>
    </location>
</feature>
<dbReference type="PANTHER" id="PTHR34819">
    <property type="entry name" value="LARGE CYSTEINE-RICH PERIPLASMIC PROTEIN OMCB"/>
    <property type="match status" value="1"/>
</dbReference>
<dbReference type="Gene3D" id="2.60.40.740">
    <property type="match status" value="9"/>
</dbReference>
<sequence>MPASLAQQISGQLVKGVFPIALILRSSLNATGAITFTGNTLGLSRSGTEGEPGTQDSIGAFITTNAALRFGSYPAGTTNNYANNQSAALLSMPAGSAVLYAELIWGGSYRNGNVNLSGAINNPISFTTPLGTFSITPDTVTSNEVDLGSGAFAYVRTANVTPLVRQAGPGTYAAGGVVGTIVINNDSTANHAGWTLAVIYENPSLPFRNMSLRAGAVLVQSASPPVNTTITGFATPTSGTIGGRALFSAQEGDANRTGDQALFGPTASSLAALSGPNNFAANFFASQINNDTGQLNTTGTFGNRNQTNGAPGTNISGGRQGWDITNVDVSARLVNNQNSAVLQLTTSGDAYVLNANAIQIDINAPKVSVIKAANVTGAVVGDTITYSVTVSNTGTANAGSVVVSDELPAGLAFTAGSVTVGGASRPAADIKTGVSIGTLAPGAAATVTYRATVISVPNPQSASNTANAAFSFQSVAGGPTITGVIPSNTVTLPIYAPILTLVKSADTANATVGDIVTYTLQLTNTGNAGASVTLTDNIPAGASYIPNSFRLNGIVVVGANPAAGVPIGTVNGSGGTATAAFQVRVESLPNPPQLTNQGSAGYTFRPPDGRTFTGTAVSNTVVLPVALPNVTVSKSADRTAVTVGETITYTLVIANNGTSPITNVNLADPLPAALRFAAGSVTLGGINQPAANPQTGIAVGTLAAGASATVSFQAAVVSPPDPAQLANTATAAYSSGTFSGISASSTLLTPVYQPVIAVRKSADRSAVAVGETVTYTIVANNSGNIAASATVTDTIPAGTVFVPGSVTVNGTGVPAASPVSGIGAGELSPGASATVTFQVQLQTLPNPPRIANAASVSFTYQLPDGRSFSGSSASNTVMLPATVPSVAIAKRVNAAAAAVGDTLTYTLNVSNTGSTAVNDILVSDPLPAGAAFETGSVTVRGTARSDANPAAGISLGTLAAGDSADITFRIRVLPAAQGGTLGNQAFVSYRLGSFNGSSASGTVSTTVVQPQIQVVKNALVPTAIVGVPFAYVIRVTNTGNAEAAIVLTDPLPPEAEFVTNSVIVGGTPMPGVTPTTGIRVDALPPGASVEVSFQVTVTTQPASQQTSNRAVAAYTFTLPDGRTVTQRAESVTTALPVSAPQVTVGKRSSAAIASAGETLRYTVEVTNSGNAPANQVIAYDPIPAGTELVPGSVAVNGVSRPSADPSSGIAVGVLNINSTAVLTYEVRITMPVNSPVVNQSTVSFTSGTFSGSSASNKVATPIFQPEITLGKNSIPSIATVGDTVSYTINITNTGNIAALVTLSDNIPAGTTFVANSVIVNGSQRPGASPVDGIVVGAVAPNASAAVTFSVVIDELPPNQQLVNSAVSTFTFTPPDGRQRQGSAASNIVVVPVSSPNVTVVKSASSPNVFVGDTLTYSIAITNNGLSPVNSIITSDIVPPGSIFVTGSVVIRETPAPRADPAAGIIVGTIASLETAVVTFDIRVVSLPNPAELNNQASVSFTSGTFSGLSLSNVVTTPVFTPIVNLAKSSSADRVTVGDTVTFSFNVTNSGNYAAAVTLTDPLEEGTAFVPNSVIVGGTPVPGATPAGGIPVGSVPGGTTVPVSFSVVVHSLPPGQQLTNQGTAAFEYITLDNRTLTGTAASNTVTVQVSTPEVSVVKSTAATDAVIGDPITYSTVITNNGTAPVNNVVFTDVIPAGTAFVRGSVTINGAPQASADPARGVSVGSIDPGATAVVAFTVSVTSLPNPAQLSNAAAVSFTSGTFSATAFSNAVITPVYQPIIAVTKSASETDATVGDTIVFSFNVSNNGNLGALVTLTDLLSEGLEFEPNSVVVGGVAQPGASPAGGIAVGAVMPGSTIAVSFHATVTALPPSQRFTNQAAAAFTFTPPDGRQLQGSAASNPVTIRVFSPDVLVVKSADVPDAAVGETITYTVTITNNGITTINNVVMTDPVPEGTRFNAGSVTVNGNSRPEAVPSAGIVLGSIAPNASVVVTFGVTVL</sequence>
<gene>
    <name evidence="2" type="ORF">ACFFK0_14760</name>
</gene>
<proteinExistence type="predicted"/>
<dbReference type="InterPro" id="IPR001434">
    <property type="entry name" value="OmcB-like_DUF11"/>
</dbReference>
<name>A0ABV6DM26_9BACL</name>
<dbReference type="NCBIfam" id="TIGR01451">
    <property type="entry name" value="B_ant_repeat"/>
    <property type="match status" value="13"/>
</dbReference>
<dbReference type="EMBL" id="JBHLWN010000060">
    <property type="protein sequence ID" value="MFC0213703.1"/>
    <property type="molecule type" value="Genomic_DNA"/>
</dbReference>
<comment type="caution">
    <text evidence="2">The sequence shown here is derived from an EMBL/GenBank/DDBJ whole genome shotgun (WGS) entry which is preliminary data.</text>
</comment>
<dbReference type="InterPro" id="IPR047589">
    <property type="entry name" value="DUF11_rpt"/>
</dbReference>
<evidence type="ECO:0000313" key="2">
    <source>
        <dbReference type="EMBL" id="MFC0213703.1"/>
    </source>
</evidence>
<feature type="domain" description="DUF11" evidence="1">
    <location>
        <begin position="1779"/>
        <end position="1879"/>
    </location>
</feature>
<feature type="domain" description="DUF11" evidence="1">
    <location>
        <begin position="886"/>
        <end position="988"/>
    </location>
</feature>
<reference evidence="2 3" key="1">
    <citation type="submission" date="2024-09" db="EMBL/GenBank/DDBJ databases">
        <authorList>
            <person name="Sun Q."/>
            <person name="Mori K."/>
        </authorList>
    </citation>
    <scope>NUCLEOTIDE SEQUENCE [LARGE SCALE GENOMIC DNA]</scope>
    <source>
        <strain evidence="2 3">CCM 7759</strain>
    </source>
</reference>
<dbReference type="RefSeq" id="WP_377471026.1">
    <property type="nucleotide sequence ID" value="NZ_JBHLWN010000060.1"/>
</dbReference>
<evidence type="ECO:0000313" key="3">
    <source>
        <dbReference type="Proteomes" id="UP001589776"/>
    </source>
</evidence>
<feature type="domain" description="DUF11" evidence="1">
    <location>
        <begin position="1524"/>
        <end position="1622"/>
    </location>
</feature>
<accession>A0ABV6DM26</accession>
<evidence type="ECO:0000259" key="1">
    <source>
        <dbReference type="Pfam" id="PF01345"/>
    </source>
</evidence>
<dbReference type="Proteomes" id="UP001589776">
    <property type="component" value="Unassembled WGS sequence"/>
</dbReference>
<dbReference type="InterPro" id="IPR008966">
    <property type="entry name" value="Adhesion_dom_sf"/>
</dbReference>
<feature type="domain" description="DUF11" evidence="1">
    <location>
        <begin position="1653"/>
        <end position="1755"/>
    </location>
</feature>
<dbReference type="SUPFAM" id="SSF49401">
    <property type="entry name" value="Bacterial adhesins"/>
    <property type="match status" value="1"/>
</dbReference>
<feature type="domain" description="DUF11" evidence="1">
    <location>
        <begin position="1143"/>
        <end position="1252"/>
    </location>
</feature>
<feature type="domain" description="DUF11" evidence="1">
    <location>
        <begin position="756"/>
        <end position="857"/>
    </location>
</feature>
<feature type="domain" description="DUF11" evidence="1">
    <location>
        <begin position="1908"/>
        <end position="1995"/>
    </location>
</feature>
<feature type="domain" description="DUF11" evidence="1">
    <location>
        <begin position="1397"/>
        <end position="1499"/>
    </location>
</feature>
<feature type="domain" description="DUF11" evidence="1">
    <location>
        <begin position="499"/>
        <end position="597"/>
    </location>
</feature>
<dbReference type="Pfam" id="PF01345">
    <property type="entry name" value="DUF11"/>
    <property type="match status" value="13"/>
</dbReference>